<accession>R0IV05</accession>
<dbReference type="PANTHER" id="PTHR33365">
    <property type="entry name" value="YALI0B05434P"/>
    <property type="match status" value="1"/>
</dbReference>
<evidence type="ECO:0000256" key="1">
    <source>
        <dbReference type="ARBA" id="ARBA00035112"/>
    </source>
</evidence>
<dbReference type="Proteomes" id="UP000016935">
    <property type="component" value="Unassembled WGS sequence"/>
</dbReference>
<feature type="compositionally biased region" description="Low complexity" evidence="2">
    <location>
        <begin position="26"/>
        <end position="39"/>
    </location>
</feature>
<protein>
    <recommendedName>
        <fullName evidence="5">Tat pathway signal sequence</fullName>
    </recommendedName>
</protein>
<dbReference type="HOGENOM" id="CLU_042941_0_1_1"/>
<dbReference type="eggNOG" id="ENOG502SI30">
    <property type="taxonomic scope" value="Eukaryota"/>
</dbReference>
<dbReference type="PANTHER" id="PTHR33365:SF13">
    <property type="entry name" value="TAT PATHWAY SIGNAL SEQUENCE"/>
    <property type="match status" value="1"/>
</dbReference>
<organism evidence="3 4">
    <name type="scientific">Exserohilum turcicum (strain 28A)</name>
    <name type="common">Northern leaf blight fungus</name>
    <name type="synonym">Setosphaeria turcica</name>
    <dbReference type="NCBI Taxonomy" id="671987"/>
    <lineage>
        <taxon>Eukaryota</taxon>
        <taxon>Fungi</taxon>
        <taxon>Dikarya</taxon>
        <taxon>Ascomycota</taxon>
        <taxon>Pezizomycotina</taxon>
        <taxon>Dothideomycetes</taxon>
        <taxon>Pleosporomycetidae</taxon>
        <taxon>Pleosporales</taxon>
        <taxon>Pleosporineae</taxon>
        <taxon>Pleosporaceae</taxon>
        <taxon>Exserohilum</taxon>
    </lineage>
</organism>
<dbReference type="EMBL" id="KB908537">
    <property type="protein sequence ID" value="EOA88466.1"/>
    <property type="molecule type" value="Genomic_DNA"/>
</dbReference>
<dbReference type="GeneID" id="19395229"/>
<dbReference type="STRING" id="671987.R0IV05"/>
<dbReference type="Pfam" id="PF11807">
    <property type="entry name" value="UstYa"/>
    <property type="match status" value="1"/>
</dbReference>
<reference evidence="3 4" key="2">
    <citation type="journal article" date="2013" name="PLoS Genet.">
        <title>Comparative genome structure, secondary metabolite, and effector coding capacity across Cochliobolus pathogens.</title>
        <authorList>
            <person name="Condon B.J."/>
            <person name="Leng Y."/>
            <person name="Wu D."/>
            <person name="Bushley K.E."/>
            <person name="Ohm R.A."/>
            <person name="Otillar R."/>
            <person name="Martin J."/>
            <person name="Schackwitz W."/>
            <person name="Grimwood J."/>
            <person name="MohdZainudin N."/>
            <person name="Xue C."/>
            <person name="Wang R."/>
            <person name="Manning V.A."/>
            <person name="Dhillon B."/>
            <person name="Tu Z.J."/>
            <person name="Steffenson B.J."/>
            <person name="Salamov A."/>
            <person name="Sun H."/>
            <person name="Lowry S."/>
            <person name="LaButti K."/>
            <person name="Han J."/>
            <person name="Copeland A."/>
            <person name="Lindquist E."/>
            <person name="Barry K."/>
            <person name="Schmutz J."/>
            <person name="Baker S.E."/>
            <person name="Ciuffetti L.M."/>
            <person name="Grigoriev I.V."/>
            <person name="Zhong S."/>
            <person name="Turgeon B.G."/>
        </authorList>
    </citation>
    <scope>NUCLEOTIDE SEQUENCE [LARGE SCALE GENOMIC DNA]</scope>
    <source>
        <strain evidence="4">28A</strain>
    </source>
</reference>
<evidence type="ECO:0000256" key="2">
    <source>
        <dbReference type="SAM" id="MobiDB-lite"/>
    </source>
</evidence>
<evidence type="ECO:0000313" key="4">
    <source>
        <dbReference type="Proteomes" id="UP000016935"/>
    </source>
</evidence>
<comment type="similarity">
    <text evidence="1">Belongs to the ustYa family.</text>
</comment>
<dbReference type="InterPro" id="IPR021765">
    <property type="entry name" value="UstYa-like"/>
</dbReference>
<dbReference type="GO" id="GO:0043386">
    <property type="term" value="P:mycotoxin biosynthetic process"/>
    <property type="evidence" value="ECO:0007669"/>
    <property type="project" value="InterPro"/>
</dbReference>
<proteinExistence type="inferred from homology"/>
<sequence length="303" mass="34374">MPNMFSSRLNHNRLPRRDSENQDSEALLPGSSSSASLPLKPGPPDRSSRDVRIAVRTLVLCTIVYVGATLWITSKVNKATLIANPDDFCIHHVSQYSPVVRDVKPNWHTQLFNGSFLHQNIYRQPAGPEVDAAWDALGINYRSVVIPEAEAERTGLRHDQVKVSQEYGGGFPANVEGLHHLHCLDLLRKTLHWNYDYYLAQKQGAFVNSEYIVRVHATHCLDTIRQVLMCNPDVGVLGQVWWQPDSEPDPMPFVDFNTEHRCRDYDAVRRWAEAHQLPPETEVDMARFYEMPKAGDAVLGELP</sequence>
<feature type="region of interest" description="Disordered" evidence="2">
    <location>
        <begin position="1"/>
        <end position="48"/>
    </location>
</feature>
<evidence type="ECO:0000313" key="3">
    <source>
        <dbReference type="EMBL" id="EOA88466.1"/>
    </source>
</evidence>
<gene>
    <name evidence="3" type="ORF">SETTUDRAFT_107471</name>
</gene>
<reference evidence="3 4" key="1">
    <citation type="journal article" date="2012" name="PLoS Pathog.">
        <title>Diverse lifestyles and strategies of plant pathogenesis encoded in the genomes of eighteen Dothideomycetes fungi.</title>
        <authorList>
            <person name="Ohm R.A."/>
            <person name="Feau N."/>
            <person name="Henrissat B."/>
            <person name="Schoch C.L."/>
            <person name="Horwitz B.A."/>
            <person name="Barry K.W."/>
            <person name="Condon B.J."/>
            <person name="Copeland A.C."/>
            <person name="Dhillon B."/>
            <person name="Glaser F."/>
            <person name="Hesse C.N."/>
            <person name="Kosti I."/>
            <person name="LaButti K."/>
            <person name="Lindquist E.A."/>
            <person name="Lucas S."/>
            <person name="Salamov A.A."/>
            <person name="Bradshaw R.E."/>
            <person name="Ciuffetti L."/>
            <person name="Hamelin R.C."/>
            <person name="Kema G.H.J."/>
            <person name="Lawrence C."/>
            <person name="Scott J.A."/>
            <person name="Spatafora J.W."/>
            <person name="Turgeon B.G."/>
            <person name="de Wit P.J.G.M."/>
            <person name="Zhong S."/>
            <person name="Goodwin S.B."/>
            <person name="Grigoriev I.V."/>
        </authorList>
    </citation>
    <scope>NUCLEOTIDE SEQUENCE [LARGE SCALE GENOMIC DNA]</scope>
    <source>
        <strain evidence="4">28A</strain>
    </source>
</reference>
<evidence type="ECO:0008006" key="5">
    <source>
        <dbReference type="Google" id="ProtNLM"/>
    </source>
</evidence>
<dbReference type="RefSeq" id="XP_008023878.1">
    <property type="nucleotide sequence ID" value="XM_008025687.1"/>
</dbReference>
<dbReference type="OrthoDB" id="3687641at2759"/>
<dbReference type="AlphaFoldDB" id="R0IV05"/>
<keyword evidence="4" id="KW-1185">Reference proteome</keyword>
<name>R0IV05_EXST2</name>